<evidence type="ECO:0000313" key="5">
    <source>
        <dbReference type="EMBL" id="KAJ1359634.1"/>
    </source>
</evidence>
<dbReference type="PANTHER" id="PTHR13256">
    <property type="entry name" value="N-ACETYLTRANSFERASE 9"/>
    <property type="match status" value="1"/>
</dbReference>
<dbReference type="Pfam" id="PF13302">
    <property type="entry name" value="Acetyltransf_3"/>
    <property type="match status" value="1"/>
</dbReference>
<keyword evidence="3" id="KW-0012">Acyltransferase</keyword>
<comment type="caution">
    <text evidence="5">The sequence shown here is derived from an EMBL/GenBank/DDBJ whole genome shotgun (WGS) entry which is preliminary data.</text>
</comment>
<evidence type="ECO:0000256" key="1">
    <source>
        <dbReference type="ARBA" id="ARBA00009342"/>
    </source>
</evidence>
<evidence type="ECO:0000259" key="4">
    <source>
        <dbReference type="Pfam" id="PF13302"/>
    </source>
</evidence>
<sequence>MQTHWIGRLTLEEEYEMQRKWRLDDDKLTFIVLSRTMSDGGCSEVESMIGDVNLFVSSDRHSGELEVMIAERAARCSGAATEAVTLMISYAMKELQMKHFFVKITDDNTASLHLFEHKLNFKRVFS</sequence>
<dbReference type="AlphaFoldDB" id="A0AAD5QS57"/>
<dbReference type="PANTHER" id="PTHR13256:SF16">
    <property type="entry name" value="ALPHA_BETA-TUBULIN-N-ACETYLTRANSFERASE 9"/>
    <property type="match status" value="1"/>
</dbReference>
<keyword evidence="6" id="KW-1185">Reference proteome</keyword>
<gene>
    <name evidence="5" type="ORF">KIN20_018408</name>
</gene>
<dbReference type="GO" id="GO:0008080">
    <property type="term" value="F:N-acetyltransferase activity"/>
    <property type="evidence" value="ECO:0007669"/>
    <property type="project" value="InterPro"/>
</dbReference>
<dbReference type="Proteomes" id="UP001196413">
    <property type="component" value="Unassembled WGS sequence"/>
</dbReference>
<reference evidence="5" key="1">
    <citation type="submission" date="2021-06" db="EMBL/GenBank/DDBJ databases">
        <title>Parelaphostrongylus tenuis whole genome reference sequence.</title>
        <authorList>
            <person name="Garwood T.J."/>
            <person name="Larsen P.A."/>
            <person name="Fountain-Jones N.M."/>
            <person name="Garbe J.R."/>
            <person name="Macchietto M.G."/>
            <person name="Kania S.A."/>
            <person name="Gerhold R.W."/>
            <person name="Richards J.E."/>
            <person name="Wolf T.M."/>
        </authorList>
    </citation>
    <scope>NUCLEOTIDE SEQUENCE</scope>
    <source>
        <strain evidence="5">MNPRO001-30</strain>
        <tissue evidence="5">Meninges</tissue>
    </source>
</reference>
<dbReference type="SUPFAM" id="SSF55729">
    <property type="entry name" value="Acyl-CoA N-acyltransferases (Nat)"/>
    <property type="match status" value="1"/>
</dbReference>
<keyword evidence="2" id="KW-0808">Transferase</keyword>
<name>A0AAD5QS57_PARTN</name>
<dbReference type="InterPro" id="IPR000182">
    <property type="entry name" value="GNAT_dom"/>
</dbReference>
<organism evidence="5 6">
    <name type="scientific">Parelaphostrongylus tenuis</name>
    <name type="common">Meningeal worm</name>
    <dbReference type="NCBI Taxonomy" id="148309"/>
    <lineage>
        <taxon>Eukaryota</taxon>
        <taxon>Metazoa</taxon>
        <taxon>Ecdysozoa</taxon>
        <taxon>Nematoda</taxon>
        <taxon>Chromadorea</taxon>
        <taxon>Rhabditida</taxon>
        <taxon>Rhabditina</taxon>
        <taxon>Rhabditomorpha</taxon>
        <taxon>Strongyloidea</taxon>
        <taxon>Metastrongylidae</taxon>
        <taxon>Parelaphostrongylus</taxon>
    </lineage>
</organism>
<evidence type="ECO:0000256" key="2">
    <source>
        <dbReference type="ARBA" id="ARBA00022679"/>
    </source>
</evidence>
<accession>A0AAD5QS57</accession>
<evidence type="ECO:0000313" key="6">
    <source>
        <dbReference type="Proteomes" id="UP001196413"/>
    </source>
</evidence>
<dbReference type="Gene3D" id="3.40.630.30">
    <property type="match status" value="1"/>
</dbReference>
<proteinExistence type="inferred from homology"/>
<dbReference type="InterPro" id="IPR016181">
    <property type="entry name" value="Acyl_CoA_acyltransferase"/>
</dbReference>
<evidence type="ECO:0000256" key="3">
    <source>
        <dbReference type="ARBA" id="ARBA00023315"/>
    </source>
</evidence>
<protein>
    <recommendedName>
        <fullName evidence="4">N-acetyltransferase domain-containing protein</fullName>
    </recommendedName>
</protein>
<dbReference type="InterPro" id="IPR039135">
    <property type="entry name" value="NAT9-like"/>
</dbReference>
<dbReference type="EMBL" id="JAHQIW010003656">
    <property type="protein sequence ID" value="KAJ1359634.1"/>
    <property type="molecule type" value="Genomic_DNA"/>
</dbReference>
<comment type="similarity">
    <text evidence="1">Belongs to the acetyltransferase family. GNAT subfamily.</text>
</comment>
<feature type="domain" description="N-acetyltransferase" evidence="4">
    <location>
        <begin position="8"/>
        <end position="116"/>
    </location>
</feature>